<proteinExistence type="predicted"/>
<sequence>MDPLVVAEERKAVHVKWKGKTIALGTFAYSVALINVELAKKQIKLWKEQDAKYDVEWVKAELEKQGLRKVLKRATEYKGEVEDLKLYTKTGKREATAAALQMDQAQQQQTGMQFQQQMMQMHNPYVGYPNMMGGAGGIQLAWNPADGSFVGGGVGRFGGAGLGVGVGVGGEGGVDGVAVLQQDTMREAYEQHMQRINQEEVDRRLLQHHQQEVRQHELELQQQQQIQQRHQELVAAYKNQQQSSAPAPKQTADQTVVTESSTPTNLTDPAPSVLPISLNSFGNAFFDSSLPSTASLAPPPVTAPKIKPVEEMTGSELDSTVVSMTVAQINRLWSHINYYKEKAEKLLLENGRLKVRKGERGGREGVYVEV</sequence>
<dbReference type="AlphaFoldDB" id="A0A9W7A5F7"/>
<accession>A0A9W7A5F7</accession>
<organism evidence="2 3">
    <name type="scientific">Triparma laevis f. inornata</name>
    <dbReference type="NCBI Taxonomy" id="1714386"/>
    <lineage>
        <taxon>Eukaryota</taxon>
        <taxon>Sar</taxon>
        <taxon>Stramenopiles</taxon>
        <taxon>Ochrophyta</taxon>
        <taxon>Bolidophyceae</taxon>
        <taxon>Parmales</taxon>
        <taxon>Triparmaceae</taxon>
        <taxon>Triparma</taxon>
    </lineage>
</organism>
<evidence type="ECO:0000256" key="1">
    <source>
        <dbReference type="SAM" id="MobiDB-lite"/>
    </source>
</evidence>
<comment type="caution">
    <text evidence="2">The sequence shown here is derived from an EMBL/GenBank/DDBJ whole genome shotgun (WGS) entry which is preliminary data.</text>
</comment>
<dbReference type="Proteomes" id="UP001162640">
    <property type="component" value="Unassembled WGS sequence"/>
</dbReference>
<dbReference type="EMBL" id="BLQM01000107">
    <property type="protein sequence ID" value="GMH64426.1"/>
    <property type="molecule type" value="Genomic_DNA"/>
</dbReference>
<evidence type="ECO:0000313" key="2">
    <source>
        <dbReference type="EMBL" id="GMH64426.1"/>
    </source>
</evidence>
<feature type="region of interest" description="Disordered" evidence="1">
    <location>
        <begin position="237"/>
        <end position="270"/>
    </location>
</feature>
<protein>
    <submittedName>
        <fullName evidence="2">Uncharacterized protein</fullName>
    </submittedName>
</protein>
<gene>
    <name evidence="2" type="ORF">TL16_g03956</name>
</gene>
<dbReference type="InterPro" id="IPR008845">
    <property type="entry name" value="Sporozoite_P67"/>
</dbReference>
<reference evidence="3" key="1">
    <citation type="journal article" date="2023" name="Commun. Biol.">
        <title>Genome analysis of Parmales, the sister group of diatoms, reveals the evolutionary specialization of diatoms from phago-mixotrophs to photoautotrophs.</title>
        <authorList>
            <person name="Ban H."/>
            <person name="Sato S."/>
            <person name="Yoshikawa S."/>
            <person name="Yamada K."/>
            <person name="Nakamura Y."/>
            <person name="Ichinomiya M."/>
            <person name="Sato N."/>
            <person name="Blanc-Mathieu R."/>
            <person name="Endo H."/>
            <person name="Kuwata A."/>
            <person name="Ogata H."/>
        </authorList>
    </citation>
    <scope>NUCLEOTIDE SEQUENCE [LARGE SCALE GENOMIC DNA]</scope>
</reference>
<name>A0A9W7A5F7_9STRA</name>
<feature type="compositionally biased region" description="Polar residues" evidence="1">
    <location>
        <begin position="238"/>
        <end position="267"/>
    </location>
</feature>
<dbReference type="Pfam" id="PF05642">
    <property type="entry name" value="Sporozoite_P67"/>
    <property type="match status" value="1"/>
</dbReference>
<evidence type="ECO:0000313" key="3">
    <source>
        <dbReference type="Proteomes" id="UP001162640"/>
    </source>
</evidence>